<organism evidence="4 5">
    <name type="scientific">Intestinimonas butyriciproducens</name>
    <dbReference type="NCBI Taxonomy" id="1297617"/>
    <lineage>
        <taxon>Bacteria</taxon>
        <taxon>Bacillati</taxon>
        <taxon>Bacillota</taxon>
        <taxon>Clostridia</taxon>
        <taxon>Eubacteriales</taxon>
        <taxon>Intestinimonas</taxon>
    </lineage>
</organism>
<dbReference type="EMBL" id="CP011307">
    <property type="protein sequence ID" value="ALP95397.1"/>
    <property type="molecule type" value="Genomic_DNA"/>
</dbReference>
<feature type="domain" description="SLH" evidence="3">
    <location>
        <begin position="76"/>
        <end position="134"/>
    </location>
</feature>
<reference evidence="4 5" key="1">
    <citation type="journal article" date="2015" name="Nat. Commun.">
        <title>Production of butyrate from lysine and the Amadori product fructoselysine by a human gut commensal.</title>
        <authorList>
            <person name="Bui T.P."/>
            <person name="Ritari J."/>
            <person name="Boeren S."/>
            <person name="de Waard P."/>
            <person name="Plugge C.M."/>
            <person name="de Vos W.M."/>
        </authorList>
    </citation>
    <scope>NUCLEOTIDE SEQUENCE [LARGE SCALE GENOMIC DNA]</scope>
    <source>
        <strain evidence="4 5">AF211</strain>
    </source>
</reference>
<accession>A0A0S2W7R5</accession>
<dbReference type="Proteomes" id="UP000064844">
    <property type="component" value="Chromosome"/>
</dbReference>
<evidence type="ECO:0000259" key="3">
    <source>
        <dbReference type="PROSITE" id="PS51272"/>
    </source>
</evidence>
<dbReference type="Pfam" id="PF00395">
    <property type="entry name" value="SLH"/>
    <property type="match status" value="2"/>
</dbReference>
<gene>
    <name evidence="4" type="ORF">IB211_03006c</name>
</gene>
<dbReference type="KEGG" id="ibu:IB211_03006c"/>
<dbReference type="eggNOG" id="COG0366">
    <property type="taxonomic scope" value="Bacteria"/>
</dbReference>
<evidence type="ECO:0000313" key="4">
    <source>
        <dbReference type="EMBL" id="ALP95397.1"/>
    </source>
</evidence>
<feature type="domain" description="SLH" evidence="3">
    <location>
        <begin position="136"/>
        <end position="198"/>
    </location>
</feature>
<proteinExistence type="predicted"/>
<dbReference type="AlphaFoldDB" id="A0A0S2W7R5"/>
<keyword evidence="2" id="KW-0732">Signal</keyword>
<evidence type="ECO:0000256" key="2">
    <source>
        <dbReference type="SAM" id="SignalP"/>
    </source>
</evidence>
<evidence type="ECO:0000256" key="1">
    <source>
        <dbReference type="ARBA" id="ARBA00022737"/>
    </source>
</evidence>
<sequence>MRHKRIAACTAAALCIGMLTFPASAASEDFPAWASQAAKRWEDCGKLDQSMSPEHVMTRGEVAAAIDRVMTYTQEAENRFTDIRAEDAHSGALLRLVDAGVLQGNGTGQLLPDAAVTRQETAVMLARAFHLSAGGQTDYTDAAEIAGWAEGAVSAVTQAGVMQGSQGLFRPASTVTYAEMVQSLTAAVEEEGLTTGLIVRTRDAEGVLAEGAARQVNDGKFRVETVTASEEGYTVALSGLEALTGQEADSDGPGQPREAGKWMGVQLQLGGLVRVETLTYSRDGETWFQAKSSDALSEAHRLDSLMVYVNGAETADIDANEVEKISTLYLRQGEEGPAVKITFHYTPASGESGTSE</sequence>
<dbReference type="InterPro" id="IPR001119">
    <property type="entry name" value="SLH_dom"/>
</dbReference>
<feature type="chain" id="PRO_5006606391" description="SLH domain-containing protein" evidence="2">
    <location>
        <begin position="26"/>
        <end position="356"/>
    </location>
</feature>
<dbReference type="RefSeq" id="WP_058118486.1">
    <property type="nucleotide sequence ID" value="NZ_CALICV010000142.1"/>
</dbReference>
<name>A0A0S2W7R5_9FIRM</name>
<evidence type="ECO:0000313" key="5">
    <source>
        <dbReference type="Proteomes" id="UP000064844"/>
    </source>
</evidence>
<feature type="signal peptide" evidence="2">
    <location>
        <begin position="1"/>
        <end position="25"/>
    </location>
</feature>
<keyword evidence="1" id="KW-0677">Repeat</keyword>
<keyword evidence="5" id="KW-1185">Reference proteome</keyword>
<dbReference type="STRING" id="1297617.IB211_03006c"/>
<protein>
    <recommendedName>
        <fullName evidence="3">SLH domain-containing protein</fullName>
    </recommendedName>
</protein>
<reference evidence="5" key="2">
    <citation type="submission" date="2015-04" db="EMBL/GenBank/DDBJ databases">
        <title>A butyrogenic pathway from the amino acid lysine in a human gut commensal.</title>
        <authorList>
            <person name="de Vos W.M."/>
            <person name="Bui N.T.P."/>
            <person name="Plugge C.M."/>
            <person name="Ritari J."/>
        </authorList>
    </citation>
    <scope>NUCLEOTIDE SEQUENCE [LARGE SCALE GENOMIC DNA]</scope>
    <source>
        <strain evidence="5">AF211</strain>
    </source>
</reference>
<dbReference type="PROSITE" id="PS51272">
    <property type="entry name" value="SLH"/>
    <property type="match status" value="2"/>
</dbReference>